<organism evidence="12 13">
    <name type="scientific">Lolium multiflorum</name>
    <name type="common">Italian ryegrass</name>
    <name type="synonym">Lolium perenne subsp. multiflorum</name>
    <dbReference type="NCBI Taxonomy" id="4521"/>
    <lineage>
        <taxon>Eukaryota</taxon>
        <taxon>Viridiplantae</taxon>
        <taxon>Streptophyta</taxon>
        <taxon>Embryophyta</taxon>
        <taxon>Tracheophyta</taxon>
        <taxon>Spermatophyta</taxon>
        <taxon>Magnoliopsida</taxon>
        <taxon>Liliopsida</taxon>
        <taxon>Poales</taxon>
        <taxon>Poaceae</taxon>
        <taxon>BOP clade</taxon>
        <taxon>Pooideae</taxon>
        <taxon>Poodae</taxon>
        <taxon>Poeae</taxon>
        <taxon>Poeae Chloroplast Group 2 (Poeae type)</taxon>
        <taxon>Loliodinae</taxon>
        <taxon>Loliinae</taxon>
        <taxon>Lolium</taxon>
    </lineage>
</organism>
<evidence type="ECO:0000313" key="13">
    <source>
        <dbReference type="Proteomes" id="UP001231189"/>
    </source>
</evidence>
<dbReference type="InterPro" id="IPR047117">
    <property type="entry name" value="PERK1-13-like"/>
</dbReference>
<comment type="catalytic activity">
    <reaction evidence="11">
        <text>L-seryl-[protein] + ATP = O-phospho-L-seryl-[protein] + ADP + H(+)</text>
        <dbReference type="Rhea" id="RHEA:17989"/>
        <dbReference type="Rhea" id="RHEA-COMP:9863"/>
        <dbReference type="Rhea" id="RHEA-COMP:11604"/>
        <dbReference type="ChEBI" id="CHEBI:15378"/>
        <dbReference type="ChEBI" id="CHEBI:29999"/>
        <dbReference type="ChEBI" id="CHEBI:30616"/>
        <dbReference type="ChEBI" id="CHEBI:83421"/>
        <dbReference type="ChEBI" id="CHEBI:456216"/>
        <dbReference type="EC" id="2.7.11.1"/>
    </reaction>
</comment>
<evidence type="ECO:0000256" key="11">
    <source>
        <dbReference type="ARBA" id="ARBA00048679"/>
    </source>
</evidence>
<dbReference type="Proteomes" id="UP001231189">
    <property type="component" value="Unassembled WGS sequence"/>
</dbReference>
<evidence type="ECO:0000256" key="4">
    <source>
        <dbReference type="ARBA" id="ARBA00022679"/>
    </source>
</evidence>
<evidence type="ECO:0000256" key="2">
    <source>
        <dbReference type="ARBA" id="ARBA00012513"/>
    </source>
</evidence>
<evidence type="ECO:0000256" key="6">
    <source>
        <dbReference type="ARBA" id="ARBA00022741"/>
    </source>
</evidence>
<evidence type="ECO:0000256" key="5">
    <source>
        <dbReference type="ARBA" id="ARBA00022692"/>
    </source>
</evidence>
<keyword evidence="3" id="KW-0723">Serine/threonine-protein kinase</keyword>
<evidence type="ECO:0000256" key="1">
    <source>
        <dbReference type="ARBA" id="ARBA00004162"/>
    </source>
</evidence>
<dbReference type="EC" id="2.7.11.1" evidence="2"/>
<dbReference type="GO" id="GO:0004674">
    <property type="term" value="F:protein serine/threonine kinase activity"/>
    <property type="evidence" value="ECO:0007669"/>
    <property type="project" value="UniProtKB-KW"/>
</dbReference>
<evidence type="ECO:0000313" key="12">
    <source>
        <dbReference type="EMBL" id="KAK1641547.1"/>
    </source>
</evidence>
<dbReference type="SUPFAM" id="SSF56112">
    <property type="entry name" value="Protein kinase-like (PK-like)"/>
    <property type="match status" value="1"/>
</dbReference>
<sequence length="179" mass="20159">MRLQPLTAAPSAGPLKPESRLHLVSLNPDVFSSGTMLLEIITGRKPVNSSCHLDDEILVEWSRPLLTRAVDENDFEEVVDPLLADNFSDVEMFRHSVARRPKIEQVVTILYSPILNDVDLTNDVQTGMNQMFNIGADIRQIKRMDFSGHDFICISCRSLTGNVSNWCRSSPRTIHARLL</sequence>
<dbReference type="InterPro" id="IPR011009">
    <property type="entry name" value="Kinase-like_dom_sf"/>
</dbReference>
<comment type="subcellular location">
    <subcellularLocation>
        <location evidence="1">Cell membrane</location>
        <topology evidence="1">Single-pass membrane protein</topology>
    </subcellularLocation>
</comment>
<evidence type="ECO:0000256" key="9">
    <source>
        <dbReference type="ARBA" id="ARBA00023136"/>
    </source>
</evidence>
<keyword evidence="3" id="KW-0418">Kinase</keyword>
<dbReference type="AlphaFoldDB" id="A0AAD8S0A4"/>
<name>A0AAD8S0A4_LOLMU</name>
<keyword evidence="9" id="KW-0472">Membrane</keyword>
<keyword evidence="7" id="KW-0067">ATP-binding</keyword>
<evidence type="ECO:0000256" key="7">
    <source>
        <dbReference type="ARBA" id="ARBA00022840"/>
    </source>
</evidence>
<proteinExistence type="predicted"/>
<reference evidence="12" key="1">
    <citation type="submission" date="2023-07" db="EMBL/GenBank/DDBJ databases">
        <title>A chromosome-level genome assembly of Lolium multiflorum.</title>
        <authorList>
            <person name="Chen Y."/>
            <person name="Copetti D."/>
            <person name="Kolliker R."/>
            <person name="Studer B."/>
        </authorList>
    </citation>
    <scope>NUCLEOTIDE SEQUENCE</scope>
    <source>
        <strain evidence="12">02402/16</strain>
        <tissue evidence="12">Leaf</tissue>
    </source>
</reference>
<keyword evidence="4" id="KW-0808">Transferase</keyword>
<dbReference type="PANTHER" id="PTHR47982">
    <property type="entry name" value="PROLINE-RICH RECEPTOR-LIKE PROTEIN KINASE PERK4"/>
    <property type="match status" value="1"/>
</dbReference>
<evidence type="ECO:0000256" key="10">
    <source>
        <dbReference type="ARBA" id="ARBA00047899"/>
    </source>
</evidence>
<evidence type="ECO:0000256" key="3">
    <source>
        <dbReference type="ARBA" id="ARBA00022527"/>
    </source>
</evidence>
<dbReference type="Gene3D" id="1.10.510.10">
    <property type="entry name" value="Transferase(Phosphotransferase) domain 1"/>
    <property type="match status" value="1"/>
</dbReference>
<dbReference type="GO" id="GO:0005524">
    <property type="term" value="F:ATP binding"/>
    <property type="evidence" value="ECO:0007669"/>
    <property type="project" value="UniProtKB-KW"/>
</dbReference>
<comment type="catalytic activity">
    <reaction evidence="10">
        <text>L-threonyl-[protein] + ATP = O-phospho-L-threonyl-[protein] + ADP + H(+)</text>
        <dbReference type="Rhea" id="RHEA:46608"/>
        <dbReference type="Rhea" id="RHEA-COMP:11060"/>
        <dbReference type="Rhea" id="RHEA-COMP:11605"/>
        <dbReference type="ChEBI" id="CHEBI:15378"/>
        <dbReference type="ChEBI" id="CHEBI:30013"/>
        <dbReference type="ChEBI" id="CHEBI:30616"/>
        <dbReference type="ChEBI" id="CHEBI:61977"/>
        <dbReference type="ChEBI" id="CHEBI:456216"/>
        <dbReference type="EC" id="2.7.11.1"/>
    </reaction>
</comment>
<dbReference type="EMBL" id="JAUUTY010000004">
    <property type="protein sequence ID" value="KAK1641547.1"/>
    <property type="molecule type" value="Genomic_DNA"/>
</dbReference>
<keyword evidence="5" id="KW-0812">Transmembrane</keyword>
<dbReference type="GO" id="GO:0005886">
    <property type="term" value="C:plasma membrane"/>
    <property type="evidence" value="ECO:0007669"/>
    <property type="project" value="UniProtKB-SubCell"/>
</dbReference>
<keyword evidence="6" id="KW-0547">Nucleotide-binding</keyword>
<protein>
    <recommendedName>
        <fullName evidence="2">non-specific serine/threonine protein kinase</fullName>
        <ecNumber evidence="2">2.7.11.1</ecNumber>
    </recommendedName>
</protein>
<dbReference type="PANTHER" id="PTHR47982:SF61">
    <property type="entry name" value="NON-SPECIFIC SERINE_THREONINE PROTEIN KINASE"/>
    <property type="match status" value="1"/>
</dbReference>
<gene>
    <name evidence="12" type="ORF">QYE76_059352</name>
</gene>
<keyword evidence="13" id="KW-1185">Reference proteome</keyword>
<accession>A0AAD8S0A4</accession>
<keyword evidence="8" id="KW-1133">Transmembrane helix</keyword>
<comment type="caution">
    <text evidence="12">The sequence shown here is derived from an EMBL/GenBank/DDBJ whole genome shotgun (WGS) entry which is preliminary data.</text>
</comment>
<evidence type="ECO:0000256" key="8">
    <source>
        <dbReference type="ARBA" id="ARBA00022989"/>
    </source>
</evidence>